<proteinExistence type="predicted"/>
<organism evidence="1 2">
    <name type="scientific">Dovyalis caffra</name>
    <dbReference type="NCBI Taxonomy" id="77055"/>
    <lineage>
        <taxon>Eukaryota</taxon>
        <taxon>Viridiplantae</taxon>
        <taxon>Streptophyta</taxon>
        <taxon>Embryophyta</taxon>
        <taxon>Tracheophyta</taxon>
        <taxon>Spermatophyta</taxon>
        <taxon>Magnoliopsida</taxon>
        <taxon>eudicotyledons</taxon>
        <taxon>Gunneridae</taxon>
        <taxon>Pentapetalae</taxon>
        <taxon>rosids</taxon>
        <taxon>fabids</taxon>
        <taxon>Malpighiales</taxon>
        <taxon>Salicaceae</taxon>
        <taxon>Flacourtieae</taxon>
        <taxon>Dovyalis</taxon>
    </lineage>
</organism>
<protein>
    <submittedName>
        <fullName evidence="1">Uncharacterized protein</fullName>
    </submittedName>
</protein>
<comment type="caution">
    <text evidence="1">The sequence shown here is derived from an EMBL/GenBank/DDBJ whole genome shotgun (WGS) entry which is preliminary data.</text>
</comment>
<evidence type="ECO:0000313" key="2">
    <source>
        <dbReference type="Proteomes" id="UP001314170"/>
    </source>
</evidence>
<dbReference type="EMBL" id="CAWUPB010001087">
    <property type="protein sequence ID" value="CAK7337568.1"/>
    <property type="molecule type" value="Genomic_DNA"/>
</dbReference>
<sequence>MEIIGRVFGGSVLPSSTARSDYSAPSDGQTLAVFQNGVKICELIAIGLADTGLKKSISTFYGCALWVAIARMKFTIWANDARALSQLEQQLARLPRLGLHKWAVGL</sequence>
<accession>A0AAV1RPF9</accession>
<dbReference type="AlphaFoldDB" id="A0AAV1RPF9"/>
<dbReference type="Proteomes" id="UP001314170">
    <property type="component" value="Unassembled WGS sequence"/>
</dbReference>
<name>A0AAV1RPF9_9ROSI</name>
<evidence type="ECO:0000313" key="1">
    <source>
        <dbReference type="EMBL" id="CAK7337568.1"/>
    </source>
</evidence>
<gene>
    <name evidence="1" type="ORF">DCAF_LOCUS12604</name>
</gene>
<keyword evidence="2" id="KW-1185">Reference proteome</keyword>
<reference evidence="1 2" key="1">
    <citation type="submission" date="2024-01" db="EMBL/GenBank/DDBJ databases">
        <authorList>
            <person name="Waweru B."/>
        </authorList>
    </citation>
    <scope>NUCLEOTIDE SEQUENCE [LARGE SCALE GENOMIC DNA]</scope>
</reference>